<dbReference type="SMART" id="SM00248">
    <property type="entry name" value="ANK"/>
    <property type="match status" value="6"/>
</dbReference>
<dbReference type="PANTHER" id="PTHR24157:SF3">
    <property type="entry name" value="ANKYRIN REPEAT, SAM AND BASIC LEUCINE ZIPPER DOMAIN-CONTAINING PROTEIN 1"/>
    <property type="match status" value="1"/>
</dbReference>
<dbReference type="Gene3D" id="1.10.150.50">
    <property type="entry name" value="Transcription Factor, Ets-1"/>
    <property type="match status" value="1"/>
</dbReference>
<dbReference type="PANTHER" id="PTHR24157">
    <property type="entry name" value="ANKYRIN REPEAT, SAM AND BASIC LEUCINE ZIPPER DOMAIN-CONTAINING PROTEIN 1"/>
    <property type="match status" value="1"/>
</dbReference>
<dbReference type="Proteomes" id="UP000639338">
    <property type="component" value="Unassembled WGS sequence"/>
</dbReference>
<evidence type="ECO:0000256" key="2">
    <source>
        <dbReference type="SAM" id="MobiDB-lite"/>
    </source>
</evidence>
<feature type="compositionally biased region" description="Low complexity" evidence="2">
    <location>
        <begin position="38"/>
        <end position="53"/>
    </location>
</feature>
<protein>
    <recommendedName>
        <fullName evidence="3">SAM domain-containing protein</fullName>
    </recommendedName>
</protein>
<dbReference type="Pfam" id="PF00536">
    <property type="entry name" value="SAM_1"/>
    <property type="match status" value="1"/>
</dbReference>
<comment type="caution">
    <text evidence="4">The sequence shown here is derived from an EMBL/GenBank/DDBJ whole genome shotgun (WGS) entry which is preliminary data.</text>
</comment>
<dbReference type="AlphaFoldDB" id="A0A834XIF8"/>
<feature type="repeat" description="ANK" evidence="1">
    <location>
        <begin position="101"/>
        <end position="133"/>
    </location>
</feature>
<name>A0A834XIF8_APHGI</name>
<dbReference type="CDD" id="cd09487">
    <property type="entry name" value="SAM_superfamily"/>
    <property type="match status" value="1"/>
</dbReference>
<evidence type="ECO:0000313" key="4">
    <source>
        <dbReference type="EMBL" id="KAF7987521.1"/>
    </source>
</evidence>
<sequence>MYRPAGMSDSSDDEYKDVEGFTFHDEITPKNKNKKKTNYGLNNKNNNNNNNDNNNKENYDEMREKKQDLEFQLIKACMNGDINVIDQYVQAGNDVNEFLHTGWTMLLYAASSVKPNVILELLNLGADPNVHKDGLTPLMVVCSSGLGDAEHALECITLLIEMDAEPNATNKDRVTALMFACEYREPEVVSELLKHVKDIEARDCDGRTAVFYAVVGNKVENLKLLMKNNASISITDRRDLTVQEIATTKGYDSILELLSNEDCDIENYCITGKITSWVDAFPSIKKLDENIVDEGVSSILSGLGLEQYRSIFLGMELNNFLTLTDDDLIKLGMDIEFHRKEFLDGLLKFHKKKWTNKSIGVVNKSLPYTIYNVIGASFKFIKNNLLSLNENEITLSDVQKNDYIEELAATEKSLVSLKKDLNQMLHFAKKVEMTDHVDPPASYIDSEKKKSNWPIYAGVTLMFGFYLCKTNIIKQLWNKI</sequence>
<dbReference type="InterPro" id="IPR036770">
    <property type="entry name" value="Ankyrin_rpt-contain_sf"/>
</dbReference>
<dbReference type="InterPro" id="IPR001660">
    <property type="entry name" value="SAM"/>
</dbReference>
<dbReference type="OrthoDB" id="439236at2759"/>
<dbReference type="GO" id="GO:0071546">
    <property type="term" value="C:pi-body"/>
    <property type="evidence" value="ECO:0007669"/>
    <property type="project" value="TreeGrafter"/>
</dbReference>
<dbReference type="Pfam" id="PF12796">
    <property type="entry name" value="Ank_2"/>
    <property type="match status" value="1"/>
</dbReference>
<keyword evidence="1" id="KW-0040">ANK repeat</keyword>
<evidence type="ECO:0000259" key="3">
    <source>
        <dbReference type="Pfam" id="PF00536"/>
    </source>
</evidence>
<dbReference type="Gene3D" id="1.25.40.20">
    <property type="entry name" value="Ankyrin repeat-containing domain"/>
    <property type="match status" value="2"/>
</dbReference>
<proteinExistence type="predicted"/>
<dbReference type="PROSITE" id="PS50088">
    <property type="entry name" value="ANK_REPEAT"/>
    <property type="match status" value="2"/>
</dbReference>
<evidence type="ECO:0000313" key="5">
    <source>
        <dbReference type="Proteomes" id="UP000639338"/>
    </source>
</evidence>
<dbReference type="InterPro" id="IPR002110">
    <property type="entry name" value="Ankyrin_rpt"/>
</dbReference>
<gene>
    <name evidence="4" type="ORF">HCN44_003283</name>
</gene>
<reference evidence="4 5" key="1">
    <citation type="submission" date="2020-08" db="EMBL/GenBank/DDBJ databases">
        <title>Aphidius gifuensis genome sequencing and assembly.</title>
        <authorList>
            <person name="Du Z."/>
        </authorList>
    </citation>
    <scope>NUCLEOTIDE SEQUENCE [LARGE SCALE GENOMIC DNA]</scope>
    <source>
        <strain evidence="4">YNYX2018</strain>
        <tissue evidence="4">Adults</tissue>
    </source>
</reference>
<feature type="domain" description="SAM" evidence="3">
    <location>
        <begin position="294"/>
        <end position="346"/>
    </location>
</feature>
<organism evidence="4 5">
    <name type="scientific">Aphidius gifuensis</name>
    <name type="common">Parasitoid wasp</name>
    <dbReference type="NCBI Taxonomy" id="684658"/>
    <lineage>
        <taxon>Eukaryota</taxon>
        <taxon>Metazoa</taxon>
        <taxon>Ecdysozoa</taxon>
        <taxon>Arthropoda</taxon>
        <taxon>Hexapoda</taxon>
        <taxon>Insecta</taxon>
        <taxon>Pterygota</taxon>
        <taxon>Neoptera</taxon>
        <taxon>Endopterygota</taxon>
        <taxon>Hymenoptera</taxon>
        <taxon>Apocrita</taxon>
        <taxon>Ichneumonoidea</taxon>
        <taxon>Braconidae</taxon>
        <taxon>Aphidiinae</taxon>
        <taxon>Aphidius</taxon>
    </lineage>
</organism>
<accession>A0A834XIF8</accession>
<feature type="region of interest" description="Disordered" evidence="2">
    <location>
        <begin position="21"/>
        <end position="58"/>
    </location>
</feature>
<dbReference type="SUPFAM" id="SSF47769">
    <property type="entry name" value="SAM/Pointed domain"/>
    <property type="match status" value="1"/>
</dbReference>
<keyword evidence="5" id="KW-1185">Reference proteome</keyword>
<feature type="repeat" description="ANK" evidence="1">
    <location>
        <begin position="205"/>
        <end position="237"/>
    </location>
</feature>
<dbReference type="EMBL" id="JACMRX010000006">
    <property type="protein sequence ID" value="KAF7987521.1"/>
    <property type="molecule type" value="Genomic_DNA"/>
</dbReference>
<dbReference type="SUPFAM" id="SSF48403">
    <property type="entry name" value="Ankyrin repeat"/>
    <property type="match status" value="1"/>
</dbReference>
<dbReference type="PROSITE" id="PS50297">
    <property type="entry name" value="ANK_REP_REGION"/>
    <property type="match status" value="1"/>
</dbReference>
<dbReference type="InterPro" id="IPR013761">
    <property type="entry name" value="SAM/pointed_sf"/>
</dbReference>
<evidence type="ECO:0000256" key="1">
    <source>
        <dbReference type="PROSITE-ProRule" id="PRU00023"/>
    </source>
</evidence>